<dbReference type="AlphaFoldDB" id="A0A0K1PZH7"/>
<dbReference type="GO" id="GO:0033942">
    <property type="term" value="F:4-alpha-D-(1-&gt;4)-alpha-D-glucanotrehalose trehalohydrolase activity"/>
    <property type="evidence" value="ECO:0007669"/>
    <property type="project" value="UniProtKB-EC"/>
</dbReference>
<reference evidence="19 20" key="1">
    <citation type="submission" date="2015-08" db="EMBL/GenBank/DDBJ databases">
        <authorList>
            <person name="Babu N.S."/>
            <person name="Beckwith C.J."/>
            <person name="Beseler K.G."/>
            <person name="Brison A."/>
            <person name="Carone J.V."/>
            <person name="Caskin T.P."/>
            <person name="Diamond M."/>
            <person name="Durham M.E."/>
            <person name="Foxe J.M."/>
            <person name="Go M."/>
            <person name="Henderson B.A."/>
            <person name="Jones I.B."/>
            <person name="McGettigan J.A."/>
            <person name="Micheletti S.J."/>
            <person name="Nasrallah M.E."/>
            <person name="Ortiz D."/>
            <person name="Piller C.R."/>
            <person name="Privatt S.R."/>
            <person name="Schneider S.L."/>
            <person name="Sharp S."/>
            <person name="Smith T.C."/>
            <person name="Stanton J.D."/>
            <person name="Ullery H.E."/>
            <person name="Wilson R.J."/>
            <person name="Serrano M.G."/>
            <person name="Buck G."/>
            <person name="Lee V."/>
            <person name="Wang Y."/>
            <person name="Carvalho R."/>
            <person name="Voegtly L."/>
            <person name="Shi R."/>
            <person name="Duckworth R."/>
            <person name="Johnson A."/>
            <person name="Loviza R."/>
            <person name="Walstead R."/>
            <person name="Shah Z."/>
            <person name="Kiflezghi M."/>
            <person name="Wade K."/>
            <person name="Ball S.L."/>
            <person name="Bradley K.W."/>
            <person name="Asai D.J."/>
            <person name="Bowman C.A."/>
            <person name="Russell D.A."/>
            <person name="Pope W.H."/>
            <person name="Jacobs-Sera D."/>
            <person name="Hendrix R.W."/>
            <person name="Hatfull G.F."/>
        </authorList>
    </citation>
    <scope>NUCLEOTIDE SEQUENCE [LARGE SCALE GENOMIC DNA]</scope>
    <source>
        <strain evidence="19 20">DSM 27648</strain>
    </source>
</reference>
<comment type="similarity">
    <text evidence="3 14">Belongs to the glycosyl hydrolase 13 family.</text>
</comment>
<dbReference type="NCBIfam" id="TIGR02402">
    <property type="entry name" value="trehalose_TreZ"/>
    <property type="match status" value="1"/>
</dbReference>
<dbReference type="Gene3D" id="3.20.20.80">
    <property type="entry name" value="Glycosidases"/>
    <property type="match status" value="1"/>
</dbReference>
<dbReference type="InterPro" id="IPR017853">
    <property type="entry name" value="GH"/>
</dbReference>
<evidence type="ECO:0000256" key="14">
    <source>
        <dbReference type="PIRNR" id="PIRNR006337"/>
    </source>
</evidence>
<comment type="subcellular location">
    <subcellularLocation>
        <location evidence="1 15">Cytoplasm</location>
    </subcellularLocation>
</comment>
<sequence length="559" mass="62614">MEVRFFDEARRVLRTERLEPQADHVFVGHFGDVREGALYLFVLDGVETPDPYARALPFGVHGPARVVADAREPALRHVHPLHAWVIYELHVGTFTTEGTFRSAIEKLDDLVELGIDVVELMPVAAFAGERGWGYDGVALFAVHPAYGTPDDLRELVRAAHERGIAVLLDVVYNHFGPSGNYLARYAPEYFSTKVTTPWGVAPNFENPRMRGLVVQNARYWLEEFGIDGLRLDATHSIHDDSTRHVLHELTSVAHEMAPRRAVFFEDARNDPAMFGELGADGIWADDFHHQLHVVLTGERDGYYAAYERGLPDLARTIAQGWLFQGEPYAAAPWKGRPRGKPSSGVPPEALVYCLQNHDQIGNRAFGDRLAGPDGLDLDTYCAVATLLLFLPMTPLLFMGEEWAATTPFLFFSHLDGDLGRHVSEGRRREFASFEAFADRAVARTIPDPQEETTFTRSKLDWSERMSPPHARVLDVYRTMLSLRRSDPVLRVRCNLGEVSARAEGNVLVVHRRTPLDSRTIYVNFGREDARLPAGARTLFATSKTAEERVPGRSAVIVDP</sequence>
<accession>A0A0K1PZH7</accession>
<dbReference type="UniPathway" id="UPA00299"/>
<evidence type="ECO:0000313" key="19">
    <source>
        <dbReference type="EMBL" id="AKU98559.1"/>
    </source>
</evidence>
<dbReference type="PANTHER" id="PTHR43651">
    <property type="entry name" value="1,4-ALPHA-GLUCAN-BRANCHING ENZYME"/>
    <property type="match status" value="1"/>
</dbReference>
<feature type="site" description="Transition state stabilizer" evidence="17">
    <location>
        <position position="358"/>
    </location>
</feature>
<evidence type="ECO:0000256" key="1">
    <source>
        <dbReference type="ARBA" id="ARBA00004496"/>
    </source>
</evidence>
<feature type="active site" description="Proton donor" evidence="15">
    <location>
        <position position="265"/>
    </location>
</feature>
<dbReference type="CDD" id="cd11325">
    <property type="entry name" value="AmyAc_GTHase"/>
    <property type="match status" value="1"/>
</dbReference>
<dbReference type="PATRIC" id="fig|1391654.3.peg.5296"/>
<evidence type="ECO:0000256" key="11">
    <source>
        <dbReference type="ARBA" id="ARBA00033284"/>
    </source>
</evidence>
<name>A0A0K1PZH7_9BACT</name>
<evidence type="ECO:0000256" key="2">
    <source>
        <dbReference type="ARBA" id="ARBA00005199"/>
    </source>
</evidence>
<evidence type="ECO:0000256" key="16">
    <source>
        <dbReference type="PIRSR" id="PIRSR006337-2"/>
    </source>
</evidence>
<keyword evidence="9 14" id="KW-0326">Glycosidase</keyword>
<dbReference type="Proteomes" id="UP000064967">
    <property type="component" value="Chromosome"/>
</dbReference>
<evidence type="ECO:0000256" key="10">
    <source>
        <dbReference type="ARBA" id="ARBA00032057"/>
    </source>
</evidence>
<evidence type="ECO:0000256" key="13">
    <source>
        <dbReference type="NCBIfam" id="TIGR02402"/>
    </source>
</evidence>
<dbReference type="InterPro" id="IPR014756">
    <property type="entry name" value="Ig_E-set"/>
</dbReference>
<keyword evidence="8" id="KW-0119">Carbohydrate metabolism</keyword>
<dbReference type="InterPro" id="IPR013783">
    <property type="entry name" value="Ig-like_fold"/>
</dbReference>
<dbReference type="InterPro" id="IPR044901">
    <property type="entry name" value="Trehalose_TreZ_E-set_sf"/>
</dbReference>
<dbReference type="InterPro" id="IPR006047">
    <property type="entry name" value="GH13_cat_dom"/>
</dbReference>
<organism evidence="19 20">
    <name type="scientific">Labilithrix luteola</name>
    <dbReference type="NCBI Taxonomy" id="1391654"/>
    <lineage>
        <taxon>Bacteria</taxon>
        <taxon>Pseudomonadati</taxon>
        <taxon>Myxococcota</taxon>
        <taxon>Polyangia</taxon>
        <taxon>Polyangiales</taxon>
        <taxon>Labilitrichaceae</taxon>
        <taxon>Labilithrix</taxon>
    </lineage>
</organism>
<proteinExistence type="inferred from homology"/>
<feature type="active site" description="Nucleophile" evidence="15">
    <location>
        <position position="232"/>
    </location>
</feature>
<evidence type="ECO:0000256" key="17">
    <source>
        <dbReference type="PIRSR" id="PIRSR006337-3"/>
    </source>
</evidence>
<dbReference type="Gene3D" id="1.10.10.760">
    <property type="entry name" value="E-set domains of sugar-utilizing enzymes"/>
    <property type="match status" value="1"/>
</dbReference>
<dbReference type="PANTHER" id="PTHR43651:SF11">
    <property type="entry name" value="MALTO-OLIGOSYLTREHALOSE TREHALOHYDROLASE"/>
    <property type="match status" value="1"/>
</dbReference>
<dbReference type="Gene3D" id="2.60.40.10">
    <property type="entry name" value="Immunoglobulins"/>
    <property type="match status" value="1"/>
</dbReference>
<dbReference type="EC" id="3.2.1.141" evidence="4 13"/>
<protein>
    <recommendedName>
        <fullName evidence="5 13">Malto-oligosyltrehalose trehalohydrolase</fullName>
        <shortName evidence="14">MTHase</shortName>
        <ecNumber evidence="4 13">3.2.1.141</ecNumber>
    </recommendedName>
    <alternativeName>
        <fullName evidence="11 14">4-alpha-D-((1-&gt;4)-alpha-D-glucano)trehalose trehalohydrolase</fullName>
    </alternativeName>
    <alternativeName>
        <fullName evidence="10 14">Maltooligosyl trehalose trehalohydrolase</fullName>
    </alternativeName>
</protein>
<evidence type="ECO:0000313" key="20">
    <source>
        <dbReference type="Proteomes" id="UP000064967"/>
    </source>
</evidence>
<evidence type="ECO:0000256" key="15">
    <source>
        <dbReference type="PIRSR" id="PIRSR006337-1"/>
    </source>
</evidence>
<gene>
    <name evidence="19" type="ORF">AKJ09_05223</name>
</gene>
<dbReference type="SMART" id="SM00642">
    <property type="entry name" value="Aamy"/>
    <property type="match status" value="1"/>
</dbReference>
<comment type="pathway">
    <text evidence="2 14">Glycan biosynthesis; trehalose biosynthesis.</text>
</comment>
<feature type="binding site" evidence="16">
    <location>
        <begin position="230"/>
        <end position="235"/>
    </location>
    <ligand>
        <name>substrate</name>
    </ligand>
</feature>
<evidence type="ECO:0000256" key="4">
    <source>
        <dbReference type="ARBA" id="ARBA00012268"/>
    </source>
</evidence>
<dbReference type="KEGG" id="llu:AKJ09_05223"/>
<dbReference type="SUPFAM" id="SSF81296">
    <property type="entry name" value="E set domains"/>
    <property type="match status" value="1"/>
</dbReference>
<feature type="binding site" evidence="16">
    <location>
        <begin position="357"/>
        <end position="362"/>
    </location>
    <ligand>
        <name>substrate</name>
    </ligand>
</feature>
<comment type="catalytic activity">
    <reaction evidence="12 14">
        <text>hydrolysis of (1-&gt;4)-alpha-D-glucosidic linkage in 4-alpha-D-[(1-&gt;4)-alpha-D-glucanosyl]n trehalose to yield trehalose and (1-&gt;4)-alpha-D-glucan.</text>
        <dbReference type="EC" id="3.2.1.141"/>
    </reaction>
</comment>
<keyword evidence="6" id="KW-0963">Cytoplasm</keyword>
<dbReference type="STRING" id="1391654.AKJ09_05223"/>
<dbReference type="Pfam" id="PF00128">
    <property type="entry name" value="Alpha-amylase"/>
    <property type="match status" value="1"/>
</dbReference>
<evidence type="ECO:0000256" key="6">
    <source>
        <dbReference type="ARBA" id="ARBA00022490"/>
    </source>
</evidence>
<dbReference type="PIRSF" id="PIRSF006337">
    <property type="entry name" value="Trehalose_TreZ"/>
    <property type="match status" value="1"/>
</dbReference>
<evidence type="ECO:0000256" key="12">
    <source>
        <dbReference type="ARBA" id="ARBA00034013"/>
    </source>
</evidence>
<evidence type="ECO:0000256" key="8">
    <source>
        <dbReference type="ARBA" id="ARBA00023277"/>
    </source>
</evidence>
<dbReference type="InterPro" id="IPR012768">
    <property type="entry name" value="Trehalose_TreZ"/>
</dbReference>
<evidence type="ECO:0000256" key="5">
    <source>
        <dbReference type="ARBA" id="ARBA00015938"/>
    </source>
</evidence>
<dbReference type="EMBL" id="CP012333">
    <property type="protein sequence ID" value="AKU98559.1"/>
    <property type="molecule type" value="Genomic_DNA"/>
</dbReference>
<keyword evidence="20" id="KW-1185">Reference proteome</keyword>
<evidence type="ECO:0000259" key="18">
    <source>
        <dbReference type="SMART" id="SM00642"/>
    </source>
</evidence>
<dbReference type="GO" id="GO:0005992">
    <property type="term" value="P:trehalose biosynthetic process"/>
    <property type="evidence" value="ECO:0007669"/>
    <property type="project" value="UniProtKB-UniRule"/>
</dbReference>
<evidence type="ECO:0000256" key="7">
    <source>
        <dbReference type="ARBA" id="ARBA00022801"/>
    </source>
</evidence>
<keyword evidence="7 14" id="KW-0378">Hydrolase</keyword>
<evidence type="ECO:0000256" key="9">
    <source>
        <dbReference type="ARBA" id="ARBA00023295"/>
    </source>
</evidence>
<feature type="domain" description="Glycosyl hydrolase family 13 catalytic" evidence="18">
    <location>
        <begin position="88"/>
        <end position="420"/>
    </location>
</feature>
<evidence type="ECO:0000256" key="3">
    <source>
        <dbReference type="ARBA" id="ARBA00008061"/>
    </source>
</evidence>
<feature type="binding site" evidence="16">
    <location>
        <begin position="285"/>
        <end position="289"/>
    </location>
    <ligand>
        <name>substrate</name>
    </ligand>
</feature>
<dbReference type="GO" id="GO:0005737">
    <property type="term" value="C:cytoplasm"/>
    <property type="evidence" value="ECO:0007669"/>
    <property type="project" value="UniProtKB-SubCell"/>
</dbReference>
<dbReference type="SUPFAM" id="SSF51445">
    <property type="entry name" value="(Trans)glycosidases"/>
    <property type="match status" value="1"/>
</dbReference>